<organism evidence="1 2">
    <name type="scientific">Bacteroides uniformis</name>
    <dbReference type="NCBI Taxonomy" id="820"/>
    <lineage>
        <taxon>Bacteria</taxon>
        <taxon>Pseudomonadati</taxon>
        <taxon>Bacteroidota</taxon>
        <taxon>Bacteroidia</taxon>
        <taxon>Bacteroidales</taxon>
        <taxon>Bacteroidaceae</taxon>
        <taxon>Bacteroides</taxon>
    </lineage>
</organism>
<protein>
    <recommendedName>
        <fullName evidence="3">Glycosyl transferase family 11</fullName>
    </recommendedName>
</protein>
<evidence type="ECO:0000313" key="2">
    <source>
        <dbReference type="Proteomes" id="UP000432488"/>
    </source>
</evidence>
<dbReference type="EMBL" id="WCUV01000019">
    <property type="protein sequence ID" value="KAB4087233.1"/>
    <property type="molecule type" value="Genomic_DNA"/>
</dbReference>
<comment type="caution">
    <text evidence="1">The sequence shown here is derived from an EMBL/GenBank/DDBJ whole genome shotgun (WGS) entry which is preliminary data.</text>
</comment>
<dbReference type="RefSeq" id="WP_118936566.1">
    <property type="nucleotide sequence ID" value="NZ_CP103250.1"/>
</dbReference>
<evidence type="ECO:0008006" key="3">
    <source>
        <dbReference type="Google" id="ProtNLM"/>
    </source>
</evidence>
<accession>A0A7J5GDS3</accession>
<dbReference type="Proteomes" id="UP000432488">
    <property type="component" value="Unassembled WGS sequence"/>
</dbReference>
<dbReference type="AlphaFoldDB" id="A0A7J5GDS3"/>
<evidence type="ECO:0000313" key="1">
    <source>
        <dbReference type="EMBL" id="KAB4087233.1"/>
    </source>
</evidence>
<reference evidence="1 2" key="1">
    <citation type="journal article" date="2019" name="Nat. Med.">
        <title>A library of human gut bacterial isolates paired with longitudinal multiomics data enables mechanistic microbiome research.</title>
        <authorList>
            <person name="Poyet M."/>
            <person name="Groussin M."/>
            <person name="Gibbons S.M."/>
            <person name="Avila-Pacheco J."/>
            <person name="Jiang X."/>
            <person name="Kearney S.M."/>
            <person name="Perrotta A.R."/>
            <person name="Berdy B."/>
            <person name="Zhao S."/>
            <person name="Lieberman T.D."/>
            <person name="Swanson P.K."/>
            <person name="Smith M."/>
            <person name="Roesemann S."/>
            <person name="Alexander J.E."/>
            <person name="Rich S.A."/>
            <person name="Livny J."/>
            <person name="Vlamakis H."/>
            <person name="Clish C."/>
            <person name="Bullock K."/>
            <person name="Deik A."/>
            <person name="Scott J."/>
            <person name="Pierce K.A."/>
            <person name="Xavier R.J."/>
            <person name="Alm E.J."/>
        </authorList>
    </citation>
    <scope>NUCLEOTIDE SEQUENCE [LARGE SCALE GENOMIC DNA]</scope>
    <source>
        <strain evidence="1 2">BIOML-A42</strain>
    </source>
</reference>
<name>A0A7J5GDS3_BACUN</name>
<sequence>MLYNTDNQYFAAIPNRGAGIGHQLANWIAGYWFARIFELGFAHIPFSSEKWENFFEFGKGEVLLDNLVKQGYKVRRLPKFEENNIESLALIKQIIASYIGKKVVFVAEQDQSYQAQYGVMNVIKDKFYCSSHRLQERLQYNSNNYNIAIHIRRGDIMSDPNNPNLAMRFLANDYYEKILQQIIKRVTTPKAIHIYLFSQGSPKDYAEFEKFDNLHWCLDMSPQDSFAHMVFADLLITSKSSFSYNPALISNGIKVCPKNFWHLYPNTSDWIFADDYGNLLN</sequence>
<gene>
    <name evidence="1" type="ORF">GAQ56_20195</name>
</gene>
<proteinExistence type="predicted"/>